<feature type="domain" description="C2H2-type" evidence="10">
    <location>
        <begin position="464"/>
        <end position="487"/>
    </location>
</feature>
<feature type="compositionally biased region" description="Polar residues" evidence="9">
    <location>
        <begin position="130"/>
        <end position="140"/>
    </location>
</feature>
<feature type="non-terminal residue" evidence="11">
    <location>
        <position position="1"/>
    </location>
</feature>
<feature type="domain" description="C2H2-type" evidence="10">
    <location>
        <begin position="560"/>
        <end position="587"/>
    </location>
</feature>
<dbReference type="InterPro" id="IPR050826">
    <property type="entry name" value="Krueppel_C2H2_ZnFinger"/>
</dbReference>
<feature type="domain" description="C2H2-type" evidence="10">
    <location>
        <begin position="349"/>
        <end position="376"/>
    </location>
</feature>
<feature type="region of interest" description="Disordered" evidence="9">
    <location>
        <begin position="125"/>
        <end position="162"/>
    </location>
</feature>
<keyword evidence="4" id="KW-0862">Zinc</keyword>
<organism evidence="11">
    <name type="scientific">Homalodisca liturata</name>
    <dbReference type="NCBI Taxonomy" id="320908"/>
    <lineage>
        <taxon>Eukaryota</taxon>
        <taxon>Metazoa</taxon>
        <taxon>Ecdysozoa</taxon>
        <taxon>Arthropoda</taxon>
        <taxon>Hexapoda</taxon>
        <taxon>Insecta</taxon>
        <taxon>Pterygota</taxon>
        <taxon>Neoptera</taxon>
        <taxon>Paraneoptera</taxon>
        <taxon>Hemiptera</taxon>
        <taxon>Auchenorrhyncha</taxon>
        <taxon>Membracoidea</taxon>
        <taxon>Cicadellidae</taxon>
        <taxon>Cicadellinae</taxon>
        <taxon>Proconiini</taxon>
        <taxon>Homalodisca</taxon>
    </lineage>
</organism>
<dbReference type="GO" id="GO:0006355">
    <property type="term" value="P:regulation of DNA-templated transcription"/>
    <property type="evidence" value="ECO:0007669"/>
    <property type="project" value="UniProtKB-ARBA"/>
</dbReference>
<evidence type="ECO:0000256" key="4">
    <source>
        <dbReference type="ARBA" id="ARBA00022833"/>
    </source>
</evidence>
<keyword evidence="3 8" id="KW-0863">Zinc-finger</keyword>
<feature type="domain" description="C2H2-type" evidence="10">
    <location>
        <begin position="209"/>
        <end position="236"/>
    </location>
</feature>
<proteinExistence type="predicted"/>
<sequence>ADVIQDVGYFNVKDELVFVDENFCINLVEEEVVSEPLENKFIVFDSVSSEVTSSVPNAEIRLECETSSESNFSNGDHLNNITEIKNKNHKDIDNFDSLTEVKNKDTFDSDLDSFDCITEVKNEDTFDSAVHSSPGNPNESSTEENDSLHSTQSFNSDENHASFSNDQLASHRLEQNGKRVWACKQCDKTFISRKGSIIHQRTHTGERPFTCNVCNKKFIDSSTLMKHQVIHQATRPFSCSTCHRGFNQKVALQRHESTHSLQPLFNCKYCPKTFLVRSSLQAHENIHSRIKPYVCSFCPSRFHTLTLQKQHERVHTNERPYQCNYCPKAFKDSGTLFKHQVIHSGVKPYSCPLCSNGFTQKVAVRKHIRTHVLKGASKQCQICKVTLINPNELSLHLEKHVLENPHSTAKPSTKVESKLKTQRVLSETKPADLSDLATLCDVAISTSGNYFSNAQDINSIRGRFYCFYCGMRYKRERTLNSHLFGVHLFCVSCSTKFYDRETLDSHDCKGKHLNGVIGKATNKPKMKTNKQFSCEKCYKSFNSRNGFVIHQRSHTGERPYACRWCDKAFGDSATRHKHERIHTGERPFKCVNCPRAFNQRAALRAHLGTHSCNRTFKCEYCPSSFRYSSSLCKHVEACHSDSLQVSCPLCAKVSLDPNSLHDHIRFTHVVEGESHVCTLCDSGVFTLSAEYCDHLVWHAKQHILDFYRRYSIGVM</sequence>
<feature type="domain" description="C2H2-type" evidence="10">
    <location>
        <begin position="616"/>
        <end position="644"/>
    </location>
</feature>
<feature type="compositionally biased region" description="Polar residues" evidence="9">
    <location>
        <begin position="148"/>
        <end position="162"/>
    </location>
</feature>
<feature type="domain" description="C2H2-type" evidence="10">
    <location>
        <begin position="588"/>
        <end position="615"/>
    </location>
</feature>
<reference evidence="11" key="1">
    <citation type="submission" date="2015-11" db="EMBL/GenBank/DDBJ databases">
        <title>De novo transcriptome assembly of four potential Pierce s Disease insect vectors from Arizona vineyards.</title>
        <authorList>
            <person name="Tassone E.E."/>
        </authorList>
    </citation>
    <scope>NUCLEOTIDE SEQUENCE</scope>
</reference>
<dbReference type="FunFam" id="3.30.160.60:FF:002343">
    <property type="entry name" value="Zinc finger protein 33A"/>
    <property type="match status" value="2"/>
</dbReference>
<evidence type="ECO:0000256" key="1">
    <source>
        <dbReference type="ARBA" id="ARBA00022723"/>
    </source>
</evidence>
<keyword evidence="5" id="KW-0805">Transcription regulation</keyword>
<keyword evidence="1" id="KW-0479">Metal-binding</keyword>
<dbReference type="FunFam" id="3.30.160.60:FF:000621">
    <property type="entry name" value="FLT3-interacting zinc finger 1"/>
    <property type="match status" value="1"/>
</dbReference>
<dbReference type="PROSITE" id="PS50157">
    <property type="entry name" value="ZINC_FINGER_C2H2_2"/>
    <property type="match status" value="12"/>
</dbReference>
<dbReference type="Gene3D" id="3.30.160.60">
    <property type="entry name" value="Classic Zinc Finger"/>
    <property type="match status" value="11"/>
</dbReference>
<feature type="domain" description="C2H2-type" evidence="10">
    <location>
        <begin position="293"/>
        <end position="320"/>
    </location>
</feature>
<dbReference type="PROSITE" id="PS00028">
    <property type="entry name" value="ZINC_FINGER_C2H2_1"/>
    <property type="match status" value="13"/>
</dbReference>
<feature type="domain" description="C2H2-type" evidence="10">
    <location>
        <begin position="237"/>
        <end position="264"/>
    </location>
</feature>
<keyword evidence="7" id="KW-0539">Nucleus</keyword>
<evidence type="ECO:0000256" key="9">
    <source>
        <dbReference type="SAM" id="MobiDB-lite"/>
    </source>
</evidence>
<dbReference type="InterPro" id="IPR013087">
    <property type="entry name" value="Znf_C2H2_type"/>
</dbReference>
<evidence type="ECO:0000256" key="2">
    <source>
        <dbReference type="ARBA" id="ARBA00022737"/>
    </source>
</evidence>
<evidence type="ECO:0000256" key="8">
    <source>
        <dbReference type="PROSITE-ProRule" id="PRU00042"/>
    </source>
</evidence>
<evidence type="ECO:0000256" key="6">
    <source>
        <dbReference type="ARBA" id="ARBA00023163"/>
    </source>
</evidence>
<feature type="domain" description="C2H2-type" evidence="10">
    <location>
        <begin position="532"/>
        <end position="559"/>
    </location>
</feature>
<evidence type="ECO:0000256" key="7">
    <source>
        <dbReference type="ARBA" id="ARBA00023242"/>
    </source>
</evidence>
<dbReference type="EMBL" id="GECU01014448">
    <property type="protein sequence ID" value="JAS93258.1"/>
    <property type="molecule type" value="Transcribed_RNA"/>
</dbReference>
<dbReference type="PANTHER" id="PTHR24377">
    <property type="entry name" value="IP01015P-RELATED"/>
    <property type="match status" value="1"/>
</dbReference>
<keyword evidence="6" id="KW-0804">Transcription</keyword>
<name>A0A1B6J262_9HEMI</name>
<feature type="domain" description="C2H2-type" evidence="10">
    <location>
        <begin position="181"/>
        <end position="208"/>
    </location>
</feature>
<feature type="domain" description="C2H2-type" evidence="10">
    <location>
        <begin position="321"/>
        <end position="348"/>
    </location>
</feature>
<dbReference type="InterPro" id="IPR036236">
    <property type="entry name" value="Znf_C2H2_sf"/>
</dbReference>
<dbReference type="SMART" id="SM00355">
    <property type="entry name" value="ZnF_C2H2"/>
    <property type="match status" value="16"/>
</dbReference>
<accession>A0A1B6J262</accession>
<dbReference type="AlphaFoldDB" id="A0A1B6J262"/>
<gene>
    <name evidence="11" type="ORF">g.15522</name>
</gene>
<dbReference type="FunFam" id="3.30.160.60:FF:000557">
    <property type="entry name" value="zinc finger and SCAN domain-containing protein 29"/>
    <property type="match status" value="1"/>
</dbReference>
<evidence type="ECO:0000256" key="3">
    <source>
        <dbReference type="ARBA" id="ARBA00022771"/>
    </source>
</evidence>
<evidence type="ECO:0000259" key="10">
    <source>
        <dbReference type="PROSITE" id="PS50157"/>
    </source>
</evidence>
<dbReference type="GO" id="GO:0008270">
    <property type="term" value="F:zinc ion binding"/>
    <property type="evidence" value="ECO:0007669"/>
    <property type="project" value="UniProtKB-KW"/>
</dbReference>
<dbReference type="FunFam" id="3.30.160.60:FF:000100">
    <property type="entry name" value="Zinc finger 45-like"/>
    <property type="match status" value="1"/>
</dbReference>
<dbReference type="Pfam" id="PF00096">
    <property type="entry name" value="zf-C2H2"/>
    <property type="match status" value="7"/>
</dbReference>
<dbReference type="FunFam" id="3.30.160.60:FF:000110">
    <property type="entry name" value="Zinc finger protein-like"/>
    <property type="match status" value="1"/>
</dbReference>
<protein>
    <recommendedName>
        <fullName evidence="10">C2H2-type domain-containing protein</fullName>
    </recommendedName>
</protein>
<evidence type="ECO:0000313" key="11">
    <source>
        <dbReference type="EMBL" id="JAS93258.1"/>
    </source>
</evidence>
<evidence type="ECO:0000256" key="5">
    <source>
        <dbReference type="ARBA" id="ARBA00023015"/>
    </source>
</evidence>
<keyword evidence="2" id="KW-0677">Repeat</keyword>
<feature type="domain" description="C2H2-type" evidence="10">
    <location>
        <begin position="265"/>
        <end position="292"/>
    </location>
</feature>
<dbReference type="SUPFAM" id="SSF57667">
    <property type="entry name" value="beta-beta-alpha zinc fingers"/>
    <property type="match status" value="6"/>
</dbReference>